<evidence type="ECO:0000256" key="6">
    <source>
        <dbReference type="ARBA" id="ARBA00023065"/>
    </source>
</evidence>
<feature type="transmembrane region" description="Helical" evidence="9">
    <location>
        <begin position="311"/>
        <end position="331"/>
    </location>
</feature>
<keyword evidence="5 9" id="KW-1133">Transmembrane helix</keyword>
<evidence type="ECO:0000313" key="12">
    <source>
        <dbReference type="Proteomes" id="UP001595528"/>
    </source>
</evidence>
<evidence type="ECO:0000259" key="10">
    <source>
        <dbReference type="Pfam" id="PF00999"/>
    </source>
</evidence>
<evidence type="ECO:0000256" key="8">
    <source>
        <dbReference type="SAM" id="MobiDB-lite"/>
    </source>
</evidence>
<feature type="transmembrane region" description="Helical" evidence="9">
    <location>
        <begin position="191"/>
        <end position="217"/>
    </location>
</feature>
<evidence type="ECO:0000256" key="1">
    <source>
        <dbReference type="ARBA" id="ARBA00004651"/>
    </source>
</evidence>
<dbReference type="Pfam" id="PF00999">
    <property type="entry name" value="Na_H_Exchanger"/>
    <property type="match status" value="1"/>
</dbReference>
<evidence type="ECO:0000313" key="11">
    <source>
        <dbReference type="EMBL" id="MFC3230992.1"/>
    </source>
</evidence>
<keyword evidence="2" id="KW-0813">Transport</keyword>
<comment type="caution">
    <text evidence="11">The sequence shown here is derived from an EMBL/GenBank/DDBJ whole genome shotgun (WGS) entry which is preliminary data.</text>
</comment>
<keyword evidence="6" id="KW-0406">Ion transport</keyword>
<feature type="transmembrane region" description="Helical" evidence="9">
    <location>
        <begin position="6"/>
        <end position="23"/>
    </location>
</feature>
<feature type="transmembrane region" description="Helical" evidence="9">
    <location>
        <begin position="56"/>
        <end position="72"/>
    </location>
</feature>
<evidence type="ECO:0000256" key="4">
    <source>
        <dbReference type="ARBA" id="ARBA00022692"/>
    </source>
</evidence>
<gene>
    <name evidence="11" type="ORF">ACFOGJ_27345</name>
</gene>
<keyword evidence="12" id="KW-1185">Reference proteome</keyword>
<comment type="subcellular location">
    <subcellularLocation>
        <location evidence="1">Cell membrane</location>
        <topology evidence="1">Multi-pass membrane protein</topology>
    </subcellularLocation>
</comment>
<keyword evidence="3" id="KW-0050">Antiport</keyword>
<feature type="transmembrane region" description="Helical" evidence="9">
    <location>
        <begin position="93"/>
        <end position="115"/>
    </location>
</feature>
<dbReference type="PANTHER" id="PTHR32507:SF8">
    <property type="entry name" value="CNH1P"/>
    <property type="match status" value="1"/>
</dbReference>
<feature type="transmembrane region" description="Helical" evidence="9">
    <location>
        <begin position="252"/>
        <end position="270"/>
    </location>
</feature>
<accession>A0ABV7L8M3</accession>
<feature type="transmembrane region" description="Helical" evidence="9">
    <location>
        <begin position="224"/>
        <end position="246"/>
    </location>
</feature>
<dbReference type="PANTHER" id="PTHR32507">
    <property type="entry name" value="NA(+)/H(+) ANTIPORTER 1"/>
    <property type="match status" value="1"/>
</dbReference>
<proteinExistence type="predicted"/>
<feature type="transmembrane region" description="Helical" evidence="9">
    <location>
        <begin position="30"/>
        <end position="50"/>
    </location>
</feature>
<evidence type="ECO:0000256" key="5">
    <source>
        <dbReference type="ARBA" id="ARBA00022989"/>
    </source>
</evidence>
<dbReference type="Proteomes" id="UP001595528">
    <property type="component" value="Unassembled WGS sequence"/>
</dbReference>
<reference evidence="12" key="1">
    <citation type="journal article" date="2019" name="Int. J. Syst. Evol. Microbiol.">
        <title>The Global Catalogue of Microorganisms (GCM) 10K type strain sequencing project: providing services to taxonomists for standard genome sequencing and annotation.</title>
        <authorList>
            <consortium name="The Broad Institute Genomics Platform"/>
            <consortium name="The Broad Institute Genome Sequencing Center for Infectious Disease"/>
            <person name="Wu L."/>
            <person name="Ma J."/>
        </authorList>
    </citation>
    <scope>NUCLEOTIDE SEQUENCE [LARGE SCALE GENOMIC DNA]</scope>
    <source>
        <strain evidence="12">KCTC 42964</strain>
    </source>
</reference>
<keyword evidence="7 9" id="KW-0472">Membrane</keyword>
<dbReference type="InterPro" id="IPR006153">
    <property type="entry name" value="Cation/H_exchanger_TM"/>
</dbReference>
<feature type="transmembrane region" description="Helical" evidence="9">
    <location>
        <begin position="161"/>
        <end position="179"/>
    </location>
</feature>
<organism evidence="11 12">
    <name type="scientific">Marinibaculum pumilum</name>
    <dbReference type="NCBI Taxonomy" id="1766165"/>
    <lineage>
        <taxon>Bacteria</taxon>
        <taxon>Pseudomonadati</taxon>
        <taxon>Pseudomonadota</taxon>
        <taxon>Alphaproteobacteria</taxon>
        <taxon>Rhodospirillales</taxon>
        <taxon>Rhodospirillaceae</taxon>
        <taxon>Marinibaculum</taxon>
    </lineage>
</organism>
<feature type="transmembrane region" description="Helical" evidence="9">
    <location>
        <begin position="372"/>
        <end position="395"/>
    </location>
</feature>
<feature type="transmembrane region" description="Helical" evidence="9">
    <location>
        <begin position="338"/>
        <end position="360"/>
    </location>
</feature>
<feature type="transmembrane region" description="Helical" evidence="9">
    <location>
        <begin position="282"/>
        <end position="299"/>
    </location>
</feature>
<feature type="domain" description="Cation/H+ exchanger transmembrane" evidence="10">
    <location>
        <begin position="10"/>
        <end position="396"/>
    </location>
</feature>
<evidence type="ECO:0000256" key="9">
    <source>
        <dbReference type="SAM" id="Phobius"/>
    </source>
</evidence>
<evidence type="ECO:0000256" key="3">
    <source>
        <dbReference type="ARBA" id="ARBA00022449"/>
    </source>
</evidence>
<evidence type="ECO:0000256" key="2">
    <source>
        <dbReference type="ARBA" id="ARBA00022448"/>
    </source>
</evidence>
<evidence type="ECO:0000256" key="7">
    <source>
        <dbReference type="ARBA" id="ARBA00023136"/>
    </source>
</evidence>
<dbReference type="RefSeq" id="WP_379906461.1">
    <property type="nucleotide sequence ID" value="NZ_JBHRTR010000054.1"/>
</dbReference>
<protein>
    <submittedName>
        <fullName evidence="11">Cation:proton antiporter</fullName>
    </submittedName>
</protein>
<keyword evidence="4 9" id="KW-0812">Transmembrane</keyword>
<dbReference type="EMBL" id="JBHRTR010000054">
    <property type="protein sequence ID" value="MFC3230992.1"/>
    <property type="molecule type" value="Genomic_DNA"/>
</dbReference>
<name>A0ABV7L8M3_9PROT</name>
<sequence length="435" mass="45108">MDEEALILVAAAVLAYGLLSRRLQGGLLTLPLLFVAFGWAVGDGGLGLAALHPEHGVIHLVAEATLILVLFTDASRIDLGRLVADHTLPMRMLLFGLPLTVAAGTAAALLIFPHFSLAEAALLAAVLAPTDAALGQAVVSSKAVPVRIRQSLNVESGLNDGLALPLVLVCALWVGGAAAEQAAGVSSSADLAWFALAQVTLGPAVGGLVGWAGALLIDAATARGWMTAGFQGLASLAIAVLAFALAEQVGGNGFIAAFAAGLAFGHAVKVRGNFIYELMESEGQFLTLLTFLVFGAAMLPEGLAGLSWDMLLYALLSLTVLRMLPVALSLVGSGVSFATIGFLGWFGPRGLASILFALLIVERYDLVRAKELLAITIVTVGLSVLLHGVTAAPLARAYGRLMQGRLDADRGPGPEHRPVSEMRVRHRYGNGEHRG</sequence>
<feature type="region of interest" description="Disordered" evidence="8">
    <location>
        <begin position="407"/>
        <end position="435"/>
    </location>
</feature>